<comment type="caution">
    <text evidence="1">The sequence shown here is derived from an EMBL/GenBank/DDBJ whole genome shotgun (WGS) entry which is preliminary data.</text>
</comment>
<proteinExistence type="predicted"/>
<evidence type="ECO:0000313" key="1">
    <source>
        <dbReference type="EMBL" id="TRL34522.1"/>
    </source>
</evidence>
<evidence type="ECO:0000313" key="2">
    <source>
        <dbReference type="Proteomes" id="UP000316801"/>
    </source>
</evidence>
<gene>
    <name evidence="1" type="ORF">FNA46_21725</name>
</gene>
<sequence>MNTANPQLEGLYLAVAAINRLLVEKQLLTHEEIRETLREAETLVLANQDPQSVSAAHHKAVAFPIRLLILANDAAEHGETADFEDLTRQEGRST</sequence>
<dbReference type="EMBL" id="VJMG01000073">
    <property type="protein sequence ID" value="TRL34522.1"/>
    <property type="molecule type" value="Genomic_DNA"/>
</dbReference>
<dbReference type="AlphaFoldDB" id="A0A549SY15"/>
<protein>
    <submittedName>
        <fullName evidence="1">Nitrile hydratase subunit beta</fullName>
    </submittedName>
</protein>
<keyword evidence="2" id="KW-1185">Reference proteome</keyword>
<name>A0A549SY15_9HYPH</name>
<dbReference type="Proteomes" id="UP000316801">
    <property type="component" value="Unassembled WGS sequence"/>
</dbReference>
<accession>A0A549SY15</accession>
<organism evidence="1 2">
    <name type="scientific">Rhizobium straminoryzae</name>
    <dbReference type="NCBI Taxonomy" id="1387186"/>
    <lineage>
        <taxon>Bacteria</taxon>
        <taxon>Pseudomonadati</taxon>
        <taxon>Pseudomonadota</taxon>
        <taxon>Alphaproteobacteria</taxon>
        <taxon>Hyphomicrobiales</taxon>
        <taxon>Rhizobiaceae</taxon>
        <taxon>Rhizobium/Agrobacterium group</taxon>
        <taxon>Rhizobium</taxon>
    </lineage>
</organism>
<dbReference type="RefSeq" id="WP_143127310.1">
    <property type="nucleotide sequence ID" value="NZ_VJMG01000073.1"/>
</dbReference>
<reference evidence="1 2" key="1">
    <citation type="submission" date="2019-07" db="EMBL/GenBank/DDBJ databases">
        <title>Ln-dependent methylotrophs.</title>
        <authorList>
            <person name="Tani A."/>
        </authorList>
    </citation>
    <scope>NUCLEOTIDE SEQUENCE [LARGE SCALE GENOMIC DNA]</scope>
    <source>
        <strain evidence="1 2">SM12</strain>
    </source>
</reference>